<protein>
    <recommendedName>
        <fullName evidence="3">Fungal lipase-like domain-containing protein</fullName>
    </recommendedName>
</protein>
<dbReference type="InterPro" id="IPR011990">
    <property type="entry name" value="TPR-like_helical_dom_sf"/>
</dbReference>
<dbReference type="PANTHER" id="PTHR11102:SF160">
    <property type="entry name" value="ERAD-ASSOCIATED E3 UBIQUITIN-PROTEIN LIGASE COMPONENT HRD3"/>
    <property type="match status" value="1"/>
</dbReference>
<dbReference type="Gene3D" id="3.40.50.1820">
    <property type="entry name" value="alpha/beta hydrolase"/>
    <property type="match status" value="1"/>
</dbReference>
<gene>
    <name evidence="1" type="ordered locus">Aasi_0764</name>
</gene>
<dbReference type="KEGG" id="aas:Aasi_0764"/>
<dbReference type="InterPro" id="IPR050767">
    <property type="entry name" value="Sel1_AlgK"/>
</dbReference>
<evidence type="ECO:0008006" key="3">
    <source>
        <dbReference type="Google" id="ProtNLM"/>
    </source>
</evidence>
<organism evidence="1 2">
    <name type="scientific">Amoebophilus asiaticus (strain 5a2)</name>
    <dbReference type="NCBI Taxonomy" id="452471"/>
    <lineage>
        <taxon>Bacteria</taxon>
        <taxon>Pseudomonadati</taxon>
        <taxon>Bacteroidota</taxon>
        <taxon>Cytophagia</taxon>
        <taxon>Cytophagales</taxon>
        <taxon>Amoebophilaceae</taxon>
        <taxon>Candidatus Amoebophilus</taxon>
    </lineage>
</organism>
<reference evidence="1 2" key="1">
    <citation type="journal article" date="2010" name="J. Bacteriol.">
        <title>The genome of the amoeba symbiont 'Candidatus Amoebophilus asiaticus' reveals common mechanisms for host cell interaction among amoeba-associated bacteria.</title>
        <authorList>
            <person name="Schmitz-Esser S."/>
            <person name="Tischler P."/>
            <person name="Arnold R."/>
            <person name="Montanaro J."/>
            <person name="Wagner M."/>
            <person name="Rattei T."/>
            <person name="Horn M."/>
        </authorList>
    </citation>
    <scope>NUCLEOTIDE SEQUENCE [LARGE SCALE GENOMIC DNA]</scope>
    <source>
        <strain evidence="1 2">5a2</strain>
    </source>
</reference>
<dbReference type="RefSeq" id="WP_012472913.1">
    <property type="nucleotide sequence ID" value="NC_010830.1"/>
</dbReference>
<evidence type="ECO:0000313" key="1">
    <source>
        <dbReference type="EMBL" id="ACE06144.1"/>
    </source>
</evidence>
<sequence>MHGLLANHVYTNPREGDKVDLQVLSNQLGNIDLPPSIPNSWVVMQVIDDSANTGYYSALYINQTTHQAVLAFQGTTGLESPTGWLNTLTRRHSDLREGLESVLGDTILTGQQLHTFKAISSAVSYVKDIGLNLSITGHSLGGYLAELAVAYCYLDCDYRQVKAVVFDSPGAADKLDNFIPNVRNPSTEFSIGDLPIVTYLSAPNIVNVCNYHPGEVYKVIPELVWPDSKKKWIDRAVSLPILGRNIEAMSKALLALSGHSLPIMLSLFDPCTGKPKKCIRIDSWPKIDLSTSAGTGKKGLPIGNIGAKVGSSMGGSITASTLSSVFKNIFGAGVGAFLVDNVATSIGSILGSNIGFLIGINAYKILGTPATLITLLSDYLNFKIRQRPYWQTMECLNETYSKSNLTIEKEFKLSNGGNYKESKLASEVHILHLRKFIRNVDWYLYKLDKKRVLLEQAKEKDIISRVLKNILKDYEIKEIKDHIYIRLDPTKNYPEMVRDKMQRVLQILTRNSIKKYFADIGASTKCAKKHVEERNQKNIERALLKKHYLVAKRYYLQKAAQEDAEAQYSLGIMYSRGFEGSVLQDFEEAREWYTKAARQGHAEAQRELGKMYRSGLGGNKDYAESLKWLKNAAKQGDVNAQREVGYMYEHAYGVEQHYTRALKWYKRAAEQGDANSSKILGDMYGYGYQIPKDLNNAEKWYKKAAKHGGSSEKLEMSRRYYQGDNVIENKEKALKWDKKYYKSYFCNFKKPHNFIVSHALLRKEYQKVEYYYLQAAEQHNADAQYSLGIMYSTGFRVIPQDFKEAFKWYKKAAKQGHVEAQYELGEMYYYGQGGEQDYGKAIVWYEKAAE</sequence>
<dbReference type="OrthoDB" id="9813021at2"/>
<dbReference type="InterPro" id="IPR029058">
    <property type="entry name" value="AB_hydrolase_fold"/>
</dbReference>
<proteinExistence type="predicted"/>
<dbReference type="AlphaFoldDB" id="B3ESE2"/>
<dbReference type="SUPFAM" id="SSF81901">
    <property type="entry name" value="HCP-like"/>
    <property type="match status" value="2"/>
</dbReference>
<name>B3ESE2_AMOA5</name>
<accession>B3ESE2</accession>
<keyword evidence="2" id="KW-1185">Reference proteome</keyword>
<dbReference type="InterPro" id="IPR006597">
    <property type="entry name" value="Sel1-like"/>
</dbReference>
<dbReference type="SUPFAM" id="SSF53474">
    <property type="entry name" value="alpha/beta-Hydrolases"/>
    <property type="match status" value="1"/>
</dbReference>
<dbReference type="SMART" id="SM00671">
    <property type="entry name" value="SEL1"/>
    <property type="match status" value="6"/>
</dbReference>
<evidence type="ECO:0000313" key="2">
    <source>
        <dbReference type="Proteomes" id="UP000001227"/>
    </source>
</evidence>
<dbReference type="Pfam" id="PF08238">
    <property type="entry name" value="Sel1"/>
    <property type="match status" value="7"/>
</dbReference>
<dbReference type="eggNOG" id="COG0790">
    <property type="taxonomic scope" value="Bacteria"/>
</dbReference>
<dbReference type="HOGENOM" id="CLU_335456_0_0_10"/>
<dbReference type="Gene3D" id="1.25.40.10">
    <property type="entry name" value="Tetratricopeptide repeat domain"/>
    <property type="match status" value="2"/>
</dbReference>
<dbReference type="PANTHER" id="PTHR11102">
    <property type="entry name" value="SEL-1-LIKE PROTEIN"/>
    <property type="match status" value="1"/>
</dbReference>
<dbReference type="STRING" id="452471.Aasi_0764"/>
<dbReference type="EMBL" id="CP001102">
    <property type="protein sequence ID" value="ACE06144.1"/>
    <property type="molecule type" value="Genomic_DNA"/>
</dbReference>
<dbReference type="Proteomes" id="UP000001227">
    <property type="component" value="Chromosome"/>
</dbReference>